<comment type="subunit">
    <text evidence="12">Homodimer.</text>
</comment>
<dbReference type="InterPro" id="IPR027502">
    <property type="entry name" value="ITPase"/>
</dbReference>
<comment type="catalytic activity">
    <reaction evidence="12">
        <text>XTP + H2O = XMP + diphosphate + H(+)</text>
        <dbReference type="Rhea" id="RHEA:28610"/>
        <dbReference type="ChEBI" id="CHEBI:15377"/>
        <dbReference type="ChEBI" id="CHEBI:15378"/>
        <dbReference type="ChEBI" id="CHEBI:33019"/>
        <dbReference type="ChEBI" id="CHEBI:57464"/>
        <dbReference type="ChEBI" id="CHEBI:61314"/>
        <dbReference type="EC" id="3.6.1.66"/>
    </reaction>
</comment>
<feature type="binding site" evidence="12">
    <location>
        <begin position="10"/>
        <end position="15"/>
    </location>
    <ligand>
        <name>ITP</name>
        <dbReference type="ChEBI" id="CHEBI:61402"/>
    </ligand>
</feature>
<dbReference type="OrthoDB" id="6288734at2759"/>
<evidence type="ECO:0000256" key="1">
    <source>
        <dbReference type="ARBA" id="ARBA00008023"/>
    </source>
</evidence>
<dbReference type="CDD" id="cd00515">
    <property type="entry name" value="HAM1"/>
    <property type="match status" value="1"/>
</dbReference>
<dbReference type="GO" id="GO:0046872">
    <property type="term" value="F:metal ion binding"/>
    <property type="evidence" value="ECO:0007669"/>
    <property type="project" value="UniProtKB-KW"/>
</dbReference>
<dbReference type="GO" id="GO:0000166">
    <property type="term" value="F:nucleotide binding"/>
    <property type="evidence" value="ECO:0007669"/>
    <property type="project" value="UniProtKB-KW"/>
</dbReference>
<evidence type="ECO:0000256" key="9">
    <source>
        <dbReference type="ARBA" id="ARBA00093218"/>
    </source>
</evidence>
<evidence type="ECO:0000313" key="15">
    <source>
        <dbReference type="Proteomes" id="UP000186594"/>
    </source>
</evidence>
<comment type="catalytic activity">
    <reaction evidence="10">
        <text>dITP + H2O = dIMP + diphosphate + H(+)</text>
        <dbReference type="Rhea" id="RHEA:28342"/>
        <dbReference type="ChEBI" id="CHEBI:15377"/>
        <dbReference type="ChEBI" id="CHEBI:15378"/>
        <dbReference type="ChEBI" id="CHEBI:33019"/>
        <dbReference type="ChEBI" id="CHEBI:61194"/>
        <dbReference type="ChEBI" id="CHEBI:61382"/>
        <dbReference type="EC" id="3.6.1.66"/>
    </reaction>
    <physiologicalReaction direction="left-to-right" evidence="10">
        <dbReference type="Rhea" id="RHEA:28343"/>
    </physiologicalReaction>
</comment>
<evidence type="ECO:0000256" key="10">
    <source>
        <dbReference type="ARBA" id="ARBA00093255"/>
    </source>
</evidence>
<dbReference type="PANTHER" id="PTHR11067">
    <property type="entry name" value="INOSINE TRIPHOSPHATE PYROPHOSPHATASE/HAM1 PROTEIN"/>
    <property type="match status" value="1"/>
</dbReference>
<feature type="binding site" evidence="12">
    <location>
        <position position="50"/>
    </location>
    <ligand>
        <name>ITP</name>
        <dbReference type="ChEBI" id="CHEBI:61402"/>
    </ligand>
</feature>
<evidence type="ECO:0000256" key="6">
    <source>
        <dbReference type="ARBA" id="ARBA00022842"/>
    </source>
</evidence>
<keyword evidence="2 12" id="KW-0963">Cytoplasm</keyword>
<dbReference type="GO" id="GO:0009204">
    <property type="term" value="P:deoxyribonucleoside triphosphate catabolic process"/>
    <property type="evidence" value="ECO:0007669"/>
    <property type="project" value="UniProtKB-UniRule"/>
</dbReference>
<dbReference type="AlphaFoldDB" id="A0A1U7LJZ4"/>
<dbReference type="GO" id="GO:0005634">
    <property type="term" value="C:nucleus"/>
    <property type="evidence" value="ECO:0007669"/>
    <property type="project" value="UniProtKB-SubCell"/>
</dbReference>
<dbReference type="GO" id="GO:0036220">
    <property type="term" value="F:ITP diphosphatase activity"/>
    <property type="evidence" value="ECO:0007669"/>
    <property type="project" value="UniProtKB-UniRule"/>
</dbReference>
<dbReference type="Pfam" id="PF01725">
    <property type="entry name" value="Ham1p_like"/>
    <property type="match status" value="1"/>
</dbReference>
<evidence type="ECO:0000256" key="3">
    <source>
        <dbReference type="ARBA" id="ARBA00022723"/>
    </source>
</evidence>
<evidence type="ECO:0000256" key="4">
    <source>
        <dbReference type="ARBA" id="ARBA00022741"/>
    </source>
</evidence>
<keyword evidence="7 12" id="KW-0546">Nucleotide metabolism</keyword>
<evidence type="ECO:0000256" key="8">
    <source>
        <dbReference type="ARBA" id="ARBA00054940"/>
    </source>
</evidence>
<dbReference type="GO" id="GO:0009117">
    <property type="term" value="P:nucleotide metabolic process"/>
    <property type="evidence" value="ECO:0007669"/>
    <property type="project" value="UniProtKB-KW"/>
</dbReference>
<dbReference type="FunFam" id="3.90.950.10:FF:000003">
    <property type="entry name" value="Inosine triphosphate pyrophosphatase"/>
    <property type="match status" value="1"/>
</dbReference>
<dbReference type="NCBIfam" id="TIGR00042">
    <property type="entry name" value="RdgB/HAM1 family non-canonical purine NTP pyrophosphatase"/>
    <property type="match status" value="1"/>
</dbReference>
<name>A0A1U7LJZ4_NEOID</name>
<reference evidence="14 15" key="1">
    <citation type="submission" date="2016-04" db="EMBL/GenBank/DDBJ databases">
        <title>Evolutionary innovation and constraint leading to complex multicellularity in the Ascomycota.</title>
        <authorList>
            <person name="Cisse O."/>
            <person name="Nguyen A."/>
            <person name="Hewitt D.A."/>
            <person name="Jedd G."/>
            <person name="Stajich J.E."/>
        </authorList>
    </citation>
    <scope>NUCLEOTIDE SEQUENCE [LARGE SCALE GENOMIC DNA]</scope>
    <source>
        <strain evidence="14 15">DAH-3</strain>
    </source>
</reference>
<comment type="function">
    <text evidence="12">Pyrophosphatase that hydrolyzes non-canonical purine nucleotides such as inosine triphosphate (ITP), deoxyinosine triphosphate (dITP) or xanthosine 5'-triphosphate (XTP) to their respective monophosphate derivatives. The enzyme does not distinguish between the deoxy- and ribose forms. Probably excludes non-canonical purines from RNA and DNA precursor pools, thus preventing their incorporation into RNA and DNA and avoiding chromosomal lesions.</text>
</comment>
<dbReference type="STRING" id="1198029.A0A1U7LJZ4"/>
<dbReference type="EC" id="3.6.1.66" evidence="12"/>
<proteinExistence type="inferred from homology"/>
<keyword evidence="3 12" id="KW-0479">Metal-binding</keyword>
<sequence length="184" mass="20447">MANQIPVFVTGNLKKLQEVQEILGPTFAITSHSLDLDEIQGTTRDVAKAKCRKAAEILRRPVITEDTCLAFDALGGLPGPYIKWFMQNIGHEGLNNLLANYDDKGAKAICTFAYCKGPGEEVVLFEGLTEGFIVPARGSGKFGWDAVFQPRNFDETYAEMDKSTKNLISHRYKALCKLKEFLKP</sequence>
<comment type="cofactor">
    <cofactor evidence="12">
        <name>Mg(2+)</name>
        <dbReference type="ChEBI" id="CHEBI:18420"/>
    </cofactor>
    <cofactor evidence="12">
        <name>Mn(2+)</name>
        <dbReference type="ChEBI" id="CHEBI:29035"/>
    </cofactor>
    <text evidence="12">Binds 1 divalent metal cation per subunit; can use either Mg(2+) or Mn(2+).</text>
</comment>
<feature type="binding site" evidence="12">
    <location>
        <position position="66"/>
    </location>
    <ligand>
        <name>Mg(2+)</name>
        <dbReference type="ChEBI" id="CHEBI:18420"/>
    </ligand>
</feature>
<keyword evidence="12" id="KW-0464">Manganese</keyword>
<feature type="binding site" evidence="12">
    <location>
        <begin position="170"/>
        <end position="171"/>
    </location>
    <ligand>
        <name>ITP</name>
        <dbReference type="ChEBI" id="CHEBI:61402"/>
    </ligand>
</feature>
<evidence type="ECO:0000256" key="12">
    <source>
        <dbReference type="HAMAP-Rule" id="MF_03148"/>
    </source>
</evidence>
<comment type="function">
    <text evidence="8">Pyrophosphatase that hydrolyzes the non-canonical purine nucleotides inosine triphosphate (ITP), deoxyinosine triphosphate (dITP) as well as 2'-deoxy-N-6-hydroxylaminopurine triphosphate (dHAPTP) and xanthosine 5'-triphosphate (XTP) to their respective monophosphate derivatives. The enzyme does not distinguish between the deoxy- and ribose forms. Probably excludes non-canonical purines from RNA and DNA precursor pools, thus preventing their incorporation into RNA and DNA and avoiding chromosomal lesions.</text>
</comment>
<gene>
    <name evidence="14" type="ORF">NEOLI_000219</name>
</gene>
<keyword evidence="5 12" id="KW-0378">Hydrolase</keyword>
<feature type="binding site" evidence="12">
    <location>
        <position position="165"/>
    </location>
    <ligand>
        <name>ITP</name>
        <dbReference type="ChEBI" id="CHEBI:61402"/>
    </ligand>
</feature>
<dbReference type="GO" id="GO:0035870">
    <property type="term" value="F:dITP diphosphatase activity"/>
    <property type="evidence" value="ECO:0007669"/>
    <property type="project" value="UniProtKB-UniRule"/>
</dbReference>
<dbReference type="Gene3D" id="3.90.950.10">
    <property type="match status" value="1"/>
</dbReference>
<evidence type="ECO:0000256" key="5">
    <source>
        <dbReference type="ARBA" id="ARBA00022801"/>
    </source>
</evidence>
<dbReference type="EMBL" id="LXFE01002636">
    <property type="protein sequence ID" value="OLL22913.1"/>
    <property type="molecule type" value="Genomic_DNA"/>
</dbReference>
<comment type="subcellular location">
    <subcellularLocation>
        <location evidence="12">Cytoplasm</location>
    </subcellularLocation>
    <subcellularLocation>
        <location evidence="12">Nucleus</location>
    </subcellularLocation>
</comment>
<comment type="catalytic activity">
    <reaction evidence="9">
        <text>ITP + H2O = IMP + diphosphate + H(+)</text>
        <dbReference type="Rhea" id="RHEA:29399"/>
        <dbReference type="ChEBI" id="CHEBI:15377"/>
        <dbReference type="ChEBI" id="CHEBI:15378"/>
        <dbReference type="ChEBI" id="CHEBI:33019"/>
        <dbReference type="ChEBI" id="CHEBI:58053"/>
        <dbReference type="ChEBI" id="CHEBI:61402"/>
        <dbReference type="EC" id="3.6.1.66"/>
    </reaction>
    <physiologicalReaction direction="left-to-right" evidence="9">
        <dbReference type="Rhea" id="RHEA:29400"/>
    </physiologicalReaction>
</comment>
<evidence type="ECO:0000256" key="11">
    <source>
        <dbReference type="ARBA" id="ARBA00093271"/>
    </source>
</evidence>
<feature type="binding site" evidence="12">
    <location>
        <begin position="66"/>
        <end position="67"/>
    </location>
    <ligand>
        <name>ITP</name>
        <dbReference type="ChEBI" id="CHEBI:61402"/>
    </ligand>
</feature>
<dbReference type="GO" id="GO:0036222">
    <property type="term" value="F:XTP diphosphatase activity"/>
    <property type="evidence" value="ECO:0007669"/>
    <property type="project" value="UniProtKB-UniRule"/>
</dbReference>
<dbReference type="InterPro" id="IPR002637">
    <property type="entry name" value="RdgB/HAM1"/>
</dbReference>
<dbReference type="InterPro" id="IPR029001">
    <property type="entry name" value="ITPase-like_fam"/>
</dbReference>
<keyword evidence="12" id="KW-0539">Nucleus</keyword>
<dbReference type="HAMAP" id="MF_03148">
    <property type="entry name" value="HAM1_NTPase"/>
    <property type="match status" value="1"/>
</dbReference>
<comment type="similarity">
    <text evidence="1 12 13">Belongs to the HAM1 NTPase family.</text>
</comment>
<keyword evidence="6 12" id="KW-0460">Magnesium</keyword>
<feature type="binding site" evidence="12">
    <location>
        <begin position="142"/>
        <end position="145"/>
    </location>
    <ligand>
        <name>ITP</name>
        <dbReference type="ChEBI" id="CHEBI:61402"/>
    </ligand>
</feature>
<comment type="caution">
    <text evidence="14">The sequence shown here is derived from an EMBL/GenBank/DDBJ whole genome shotgun (WGS) entry which is preliminary data.</text>
</comment>
<evidence type="ECO:0000313" key="14">
    <source>
        <dbReference type="EMBL" id="OLL22913.1"/>
    </source>
</evidence>
<feature type="binding site" evidence="12">
    <location>
        <position position="38"/>
    </location>
    <ligand>
        <name>Mg(2+)</name>
        <dbReference type="ChEBI" id="CHEBI:18420"/>
    </ligand>
</feature>
<dbReference type="SUPFAM" id="SSF52972">
    <property type="entry name" value="ITPase-like"/>
    <property type="match status" value="1"/>
</dbReference>
<dbReference type="GO" id="GO:0005737">
    <property type="term" value="C:cytoplasm"/>
    <property type="evidence" value="ECO:0007669"/>
    <property type="project" value="UniProtKB-SubCell"/>
</dbReference>
<dbReference type="OMA" id="YDPIFQP"/>
<dbReference type="PANTHER" id="PTHR11067:SF9">
    <property type="entry name" value="INOSINE TRIPHOSPHATE PYROPHOSPHATASE"/>
    <property type="match status" value="1"/>
</dbReference>
<organism evidence="14 15">
    <name type="scientific">Neolecta irregularis (strain DAH-3)</name>
    <dbReference type="NCBI Taxonomy" id="1198029"/>
    <lineage>
        <taxon>Eukaryota</taxon>
        <taxon>Fungi</taxon>
        <taxon>Dikarya</taxon>
        <taxon>Ascomycota</taxon>
        <taxon>Taphrinomycotina</taxon>
        <taxon>Neolectales</taxon>
        <taxon>Neolectaceae</taxon>
        <taxon>Neolecta</taxon>
    </lineage>
</organism>
<keyword evidence="4 12" id="KW-0547">Nucleotide-binding</keyword>
<keyword evidence="15" id="KW-1185">Reference proteome</keyword>
<dbReference type="Proteomes" id="UP000186594">
    <property type="component" value="Unassembled WGS sequence"/>
</dbReference>
<evidence type="ECO:0000256" key="2">
    <source>
        <dbReference type="ARBA" id="ARBA00022490"/>
    </source>
</evidence>
<protein>
    <recommendedName>
        <fullName evidence="12">Inosine triphosphate pyrophosphatase</fullName>
        <shortName evidence="12">ITPase</shortName>
        <shortName evidence="12">Inosine triphosphatase</shortName>
        <ecNumber evidence="12">3.6.1.66</ecNumber>
    </recommendedName>
    <alternativeName>
        <fullName evidence="12">Non-canonical purine NTP pyrophosphatase</fullName>
    </alternativeName>
    <alternativeName>
        <fullName evidence="12">Non-standard purine NTP pyrophosphatase</fullName>
    </alternativeName>
    <alternativeName>
        <fullName evidence="12">Nucleoside-triphosphate diphosphatase</fullName>
    </alternativeName>
    <alternativeName>
        <fullName evidence="12">Nucleoside-triphosphate pyrophosphatase</fullName>
        <shortName evidence="12">NTPase</shortName>
    </alternativeName>
    <alternativeName>
        <fullName evidence="12">XTP/dITP diphosphatase</fullName>
    </alternativeName>
</protein>
<evidence type="ECO:0000256" key="13">
    <source>
        <dbReference type="RuleBase" id="RU003781"/>
    </source>
</evidence>
<evidence type="ECO:0000256" key="7">
    <source>
        <dbReference type="ARBA" id="ARBA00023080"/>
    </source>
</evidence>
<comment type="catalytic activity">
    <reaction evidence="11">
        <text>N(6)-hydroxy-dATP + H2O = N(6)-hydroxy-dAMP + diphosphate + H(+)</text>
        <dbReference type="Rhea" id="RHEA:83971"/>
        <dbReference type="ChEBI" id="CHEBI:15377"/>
        <dbReference type="ChEBI" id="CHEBI:15378"/>
        <dbReference type="ChEBI" id="CHEBI:33019"/>
        <dbReference type="ChEBI" id="CHEBI:233529"/>
        <dbReference type="ChEBI" id="CHEBI:233530"/>
    </reaction>
    <physiologicalReaction direction="left-to-right" evidence="11">
        <dbReference type="Rhea" id="RHEA:83972"/>
    </physiologicalReaction>
</comment>
<accession>A0A1U7LJZ4</accession>